<dbReference type="InterPro" id="IPR052927">
    <property type="entry name" value="DCC_oxidoreductase"/>
</dbReference>
<dbReference type="Proteomes" id="UP000190774">
    <property type="component" value="Unassembled WGS sequence"/>
</dbReference>
<accession>A0A1T4WF72</accession>
<evidence type="ECO:0000313" key="1">
    <source>
        <dbReference type="EMBL" id="SKA75964.1"/>
    </source>
</evidence>
<evidence type="ECO:0000313" key="2">
    <source>
        <dbReference type="Proteomes" id="UP000190774"/>
    </source>
</evidence>
<gene>
    <name evidence="1" type="ORF">SAMN02745166_00101</name>
</gene>
<dbReference type="OrthoDB" id="9785438at2"/>
<name>A0A1T4WF72_9BACT</name>
<dbReference type="EMBL" id="FUYE01000001">
    <property type="protein sequence ID" value="SKA75964.1"/>
    <property type="molecule type" value="Genomic_DNA"/>
</dbReference>
<protein>
    <submittedName>
        <fullName evidence="1">Predicted thiol-disulfide oxidoreductase YuxK, DCC family</fullName>
    </submittedName>
</protein>
<dbReference type="PANTHER" id="PTHR33639:SF2">
    <property type="entry name" value="DUF393 DOMAIN-CONTAINING PROTEIN"/>
    <property type="match status" value="1"/>
</dbReference>
<reference evidence="2" key="1">
    <citation type="submission" date="2017-02" db="EMBL/GenBank/DDBJ databases">
        <authorList>
            <person name="Varghese N."/>
            <person name="Submissions S."/>
        </authorList>
    </citation>
    <scope>NUCLEOTIDE SEQUENCE [LARGE SCALE GENOMIC DNA]</scope>
    <source>
        <strain evidence="2">ATCC 700200</strain>
    </source>
</reference>
<dbReference type="PANTHER" id="PTHR33639">
    <property type="entry name" value="THIOL-DISULFIDE OXIDOREDUCTASE DCC"/>
    <property type="match status" value="1"/>
</dbReference>
<dbReference type="InterPro" id="IPR007263">
    <property type="entry name" value="DCC1-like"/>
</dbReference>
<proteinExistence type="predicted"/>
<keyword evidence="2" id="KW-1185">Reference proteome</keyword>
<dbReference type="GO" id="GO:0015035">
    <property type="term" value="F:protein-disulfide reductase activity"/>
    <property type="evidence" value="ECO:0007669"/>
    <property type="project" value="InterPro"/>
</dbReference>
<dbReference type="Pfam" id="PF04134">
    <property type="entry name" value="DCC1-like"/>
    <property type="match status" value="1"/>
</dbReference>
<organism evidence="1 2">
    <name type="scientific">Prosthecobacter debontii</name>
    <dbReference type="NCBI Taxonomy" id="48467"/>
    <lineage>
        <taxon>Bacteria</taxon>
        <taxon>Pseudomonadati</taxon>
        <taxon>Verrucomicrobiota</taxon>
        <taxon>Verrucomicrobiia</taxon>
        <taxon>Verrucomicrobiales</taxon>
        <taxon>Verrucomicrobiaceae</taxon>
        <taxon>Prosthecobacter</taxon>
    </lineage>
</organism>
<dbReference type="AlphaFoldDB" id="A0A1T4WF72"/>
<dbReference type="STRING" id="48467.SAMN02745166_00101"/>
<dbReference type="RefSeq" id="WP_078811343.1">
    <property type="nucleotide sequence ID" value="NZ_FUYE01000001.1"/>
</dbReference>
<sequence length="136" mass="15879">MSSTSWSHLLLFDGVCHLCDGAVQFILRHDQQDKIHFASIQSELGSRLYREHGLDPDTPQSMLLITPDGVLQESDAALEIARLLDWPWSLAGLLRLIPHFLRDPVYRFIASHRYQWFGRHEQCMLPKPEWRQRFLG</sequence>